<evidence type="ECO:0000256" key="14">
    <source>
        <dbReference type="HAMAP-Rule" id="MF_01382"/>
    </source>
</evidence>
<dbReference type="CDD" id="cd18803">
    <property type="entry name" value="SF2_C_secA"/>
    <property type="match status" value="1"/>
</dbReference>
<comment type="function">
    <text evidence="14">Part of the Sec protein translocase complex. Interacts with the SecYEG preprotein conducting channel. Has a central role in coupling the hydrolysis of ATP to the transfer of proteins into and across the cell membrane, serving both as a receptor for the preprotein-SecB complex and as an ATP-driven molecular motor driving the stepwise translocation of polypeptide chains across the membrane.</text>
</comment>
<keyword evidence="2 14" id="KW-0813">Transport</keyword>
<keyword evidence="8" id="KW-0862">Zinc</keyword>
<proteinExistence type="evidence at transcript level"/>
<feature type="domain" description="Helicase ATP-binding" evidence="16">
    <location>
        <begin position="89"/>
        <end position="247"/>
    </location>
</feature>
<comment type="subcellular location">
    <subcellularLocation>
        <location evidence="14">Cell membrane</location>
        <topology evidence="14">Peripheral membrane protein</topology>
        <orientation evidence="14">Cytoplasmic side</orientation>
    </subcellularLocation>
    <subcellularLocation>
        <location evidence="14">Cytoplasm</location>
    </subcellularLocation>
    <text evidence="14">Distribution is 50-50.</text>
</comment>
<dbReference type="PANTHER" id="PTHR30612">
    <property type="entry name" value="SECA INNER MEMBRANE COMPONENT OF SEC PROTEIN SECRETION SYSTEM"/>
    <property type="match status" value="1"/>
</dbReference>
<organism evidence="18">
    <name type="scientific">Candidatus Aschnera chinzeii</name>
    <dbReference type="NCBI Taxonomy" id="1485666"/>
    <lineage>
        <taxon>Bacteria</taxon>
        <taxon>Pseudomonadati</taxon>
        <taxon>Pseudomonadota</taxon>
        <taxon>Gammaproteobacteria</taxon>
        <taxon>Enterobacterales</taxon>
        <taxon>Enterobacteriaceae</taxon>
        <taxon>Candidatus Aschnera</taxon>
    </lineage>
</organism>
<dbReference type="PROSITE" id="PS01312">
    <property type="entry name" value="SECA"/>
    <property type="match status" value="1"/>
</dbReference>
<evidence type="ECO:0000256" key="11">
    <source>
        <dbReference type="ARBA" id="ARBA00022967"/>
    </source>
</evidence>
<keyword evidence="7 14" id="KW-0547">Nucleotide-binding</keyword>
<dbReference type="Gene3D" id="3.40.50.300">
    <property type="entry name" value="P-loop containing nucleotide triphosphate hydrolases"/>
    <property type="match status" value="2"/>
</dbReference>
<dbReference type="GO" id="GO:0006605">
    <property type="term" value="P:protein targeting"/>
    <property type="evidence" value="ECO:0007669"/>
    <property type="project" value="UniProtKB-UniRule"/>
</dbReference>
<dbReference type="FunFam" id="1.10.3060.10:FF:000003">
    <property type="entry name" value="Protein translocase subunit SecA"/>
    <property type="match status" value="1"/>
</dbReference>
<dbReference type="SMART" id="SM00958">
    <property type="entry name" value="SecA_PP_bind"/>
    <property type="match status" value="1"/>
</dbReference>
<dbReference type="GO" id="GO:0005829">
    <property type="term" value="C:cytosol"/>
    <property type="evidence" value="ECO:0007669"/>
    <property type="project" value="TreeGrafter"/>
</dbReference>
<dbReference type="GO" id="GO:0065002">
    <property type="term" value="P:intracellular protein transmembrane transport"/>
    <property type="evidence" value="ECO:0007669"/>
    <property type="project" value="UniProtKB-UniRule"/>
</dbReference>
<dbReference type="PROSITE" id="PS51196">
    <property type="entry name" value="SECA_MOTOR_DEAD"/>
    <property type="match status" value="1"/>
</dbReference>
<dbReference type="PROSITE" id="PS51192">
    <property type="entry name" value="HELICASE_ATP_BIND_1"/>
    <property type="match status" value="1"/>
</dbReference>
<dbReference type="NCBIfam" id="TIGR00963">
    <property type="entry name" value="secA"/>
    <property type="match status" value="1"/>
</dbReference>
<dbReference type="InterPro" id="IPR027417">
    <property type="entry name" value="P-loop_NTPase"/>
</dbReference>
<dbReference type="Gene3D" id="3.90.1440.10">
    <property type="entry name" value="SecA, preprotein cross-linking domain"/>
    <property type="match status" value="1"/>
</dbReference>
<feature type="domain" description="SecA family profile" evidence="17">
    <location>
        <begin position="3"/>
        <end position="619"/>
    </location>
</feature>
<dbReference type="Pfam" id="PF07516">
    <property type="entry name" value="SecA_SW"/>
    <property type="match status" value="1"/>
</dbReference>
<evidence type="ECO:0000256" key="1">
    <source>
        <dbReference type="ARBA" id="ARBA00007650"/>
    </source>
</evidence>
<dbReference type="InterPro" id="IPR044722">
    <property type="entry name" value="SecA_SF2_C"/>
</dbReference>
<keyword evidence="5" id="KW-0997">Cell inner membrane</keyword>
<evidence type="ECO:0000313" key="18">
    <source>
        <dbReference type="EMBL" id="BET44637.1"/>
    </source>
</evidence>
<evidence type="ECO:0000256" key="5">
    <source>
        <dbReference type="ARBA" id="ARBA00022519"/>
    </source>
</evidence>
<comment type="similarity">
    <text evidence="1 14 15">Belongs to the SecA family.</text>
</comment>
<dbReference type="FunFam" id="3.90.1440.10:FF:000001">
    <property type="entry name" value="Preprotein translocase subunit SecA"/>
    <property type="match status" value="1"/>
</dbReference>
<dbReference type="SUPFAM" id="SSF81886">
    <property type="entry name" value="Helical scaffold and wing domains of SecA"/>
    <property type="match status" value="1"/>
</dbReference>
<keyword evidence="9 14" id="KW-0067">ATP-binding</keyword>
<name>A0AAT9G4I0_9ENTR</name>
<dbReference type="GO" id="GO:0031522">
    <property type="term" value="C:cell envelope Sec protein transport complex"/>
    <property type="evidence" value="ECO:0007669"/>
    <property type="project" value="TreeGrafter"/>
</dbReference>
<evidence type="ECO:0000256" key="12">
    <source>
        <dbReference type="ARBA" id="ARBA00023010"/>
    </source>
</evidence>
<keyword evidence="4 14" id="KW-0963">Cytoplasm</keyword>
<dbReference type="PRINTS" id="PR00906">
    <property type="entry name" value="SECA"/>
</dbReference>
<dbReference type="AlphaFoldDB" id="A0AAT9G4I0"/>
<dbReference type="SUPFAM" id="SSF81767">
    <property type="entry name" value="Pre-protein crosslinking domain of SecA"/>
    <property type="match status" value="1"/>
</dbReference>
<evidence type="ECO:0000256" key="2">
    <source>
        <dbReference type="ARBA" id="ARBA00022448"/>
    </source>
</evidence>
<dbReference type="InterPro" id="IPR011116">
    <property type="entry name" value="SecA_Wing/Scaffold"/>
</dbReference>
<keyword evidence="10 14" id="KW-0653">Protein transport</keyword>
<dbReference type="EMBL" id="AP028961">
    <property type="protein sequence ID" value="BET44637.1"/>
    <property type="molecule type" value="Genomic_DNA"/>
</dbReference>
<feature type="binding site" evidence="14">
    <location>
        <begin position="105"/>
        <end position="109"/>
    </location>
    <ligand>
        <name>ATP</name>
        <dbReference type="ChEBI" id="CHEBI:30616"/>
    </ligand>
</feature>
<evidence type="ECO:0000256" key="10">
    <source>
        <dbReference type="ARBA" id="ARBA00022927"/>
    </source>
</evidence>
<evidence type="ECO:0000259" key="16">
    <source>
        <dbReference type="PROSITE" id="PS51192"/>
    </source>
</evidence>
<comment type="induction">
    <text evidence="14">Repressed under conditions of excess protein secretion capacity and derepressed when protein secretion becomes limiting. This is regulated by SecM.</text>
</comment>
<feature type="binding site" evidence="14">
    <location>
        <position position="512"/>
    </location>
    <ligand>
        <name>ATP</name>
        <dbReference type="ChEBI" id="CHEBI:30616"/>
    </ligand>
</feature>
<keyword evidence="12 14" id="KW-0811">Translocation</keyword>
<gene>
    <name evidence="14 18" type="primary">secA</name>
    <name evidence="18" type="ORF">ACHINZ_3090</name>
</gene>
<dbReference type="CDD" id="cd17928">
    <property type="entry name" value="DEXDc_SecA"/>
    <property type="match status" value="1"/>
</dbReference>
<dbReference type="InterPro" id="IPR020937">
    <property type="entry name" value="SecA_CS"/>
</dbReference>
<dbReference type="InterPro" id="IPR036670">
    <property type="entry name" value="SecA_X-link_sf"/>
</dbReference>
<evidence type="ECO:0000259" key="17">
    <source>
        <dbReference type="PROSITE" id="PS51196"/>
    </source>
</evidence>
<dbReference type="GO" id="GO:0005886">
    <property type="term" value="C:plasma membrane"/>
    <property type="evidence" value="ECO:0007669"/>
    <property type="project" value="UniProtKB-SubCell"/>
</dbReference>
<dbReference type="Pfam" id="PF21090">
    <property type="entry name" value="P-loop_SecA"/>
    <property type="match status" value="1"/>
</dbReference>
<keyword evidence="13 14" id="KW-0472">Membrane</keyword>
<dbReference type="GO" id="GO:0017038">
    <property type="term" value="P:protein import"/>
    <property type="evidence" value="ECO:0007669"/>
    <property type="project" value="InterPro"/>
</dbReference>
<dbReference type="InterPro" id="IPR036266">
    <property type="entry name" value="SecA_Wing/Scaffold_sf"/>
</dbReference>
<dbReference type="SMART" id="SM00957">
    <property type="entry name" value="SecA_DEAD"/>
    <property type="match status" value="1"/>
</dbReference>
<reference evidence="18" key="2">
    <citation type="submission" date="2023-10" db="EMBL/GenBank/DDBJ databases">
        <authorList>
            <person name="Koga R."/>
            <person name="Fukatsu T."/>
        </authorList>
    </citation>
    <scope>NUCLEOTIDE SEQUENCE</scope>
    <source>
        <strain evidence="18">Kw-01</strain>
    </source>
</reference>
<dbReference type="PANTHER" id="PTHR30612:SF0">
    <property type="entry name" value="CHLOROPLAST PROTEIN-TRANSPORTING ATPASE"/>
    <property type="match status" value="1"/>
</dbReference>
<dbReference type="InterPro" id="IPR000185">
    <property type="entry name" value="SecA"/>
</dbReference>
<dbReference type="GO" id="GO:0046872">
    <property type="term" value="F:metal ion binding"/>
    <property type="evidence" value="ECO:0007669"/>
    <property type="project" value="UniProtKB-KW"/>
</dbReference>
<dbReference type="InterPro" id="IPR011130">
    <property type="entry name" value="SecA_preprotein_X-link_dom"/>
</dbReference>
<protein>
    <recommendedName>
        <fullName evidence="14 15">Protein translocase subunit SecA</fullName>
        <ecNumber evidence="14">7.4.2.8</ecNumber>
    </recommendedName>
</protein>
<dbReference type="Gene3D" id="1.10.3060.10">
    <property type="entry name" value="Helical scaffold and wing domains of SecA"/>
    <property type="match status" value="1"/>
</dbReference>
<keyword evidence="6" id="KW-0479">Metal-binding</keyword>
<dbReference type="GO" id="GO:0043952">
    <property type="term" value="P:protein transport by the Sec complex"/>
    <property type="evidence" value="ECO:0007669"/>
    <property type="project" value="UniProtKB-ARBA"/>
</dbReference>
<dbReference type="SUPFAM" id="SSF52540">
    <property type="entry name" value="P-loop containing nucleoside triphosphate hydrolases"/>
    <property type="match status" value="2"/>
</dbReference>
<dbReference type="HAMAP" id="MF_01382">
    <property type="entry name" value="SecA"/>
    <property type="match status" value="1"/>
</dbReference>
<evidence type="ECO:0000256" key="6">
    <source>
        <dbReference type="ARBA" id="ARBA00022723"/>
    </source>
</evidence>
<reference evidence="18" key="1">
    <citation type="journal article" date="2023" name="Front. Microbiol.">
        <title>Genome analysis of Candidatus Aschnera chinzeii, the bacterial endosymbiont of the blood-sucking bat fly Penicillidia jenynsii (Insecta: Diptera: Nycteribiidae).</title>
        <authorList>
            <person name="Koga R."/>
            <person name="Moriyama M."/>
            <person name="Nozaki T."/>
            <person name="Fukatsu T."/>
        </authorList>
    </citation>
    <scope>NUCLEOTIDE SEQUENCE</scope>
    <source>
        <strain evidence="18">Kw-01</strain>
    </source>
</reference>
<evidence type="ECO:0000256" key="15">
    <source>
        <dbReference type="RuleBase" id="RU003874"/>
    </source>
</evidence>
<evidence type="ECO:0000256" key="8">
    <source>
        <dbReference type="ARBA" id="ARBA00022833"/>
    </source>
</evidence>
<dbReference type="InterPro" id="IPR011115">
    <property type="entry name" value="SecA_DEAD"/>
</dbReference>
<keyword evidence="11 14" id="KW-1278">Translocase</keyword>
<dbReference type="GO" id="GO:0005524">
    <property type="term" value="F:ATP binding"/>
    <property type="evidence" value="ECO:0007669"/>
    <property type="project" value="UniProtKB-UniRule"/>
</dbReference>
<dbReference type="EC" id="7.4.2.8" evidence="14"/>
<evidence type="ECO:0000256" key="4">
    <source>
        <dbReference type="ARBA" id="ARBA00022490"/>
    </source>
</evidence>
<evidence type="ECO:0000256" key="7">
    <source>
        <dbReference type="ARBA" id="ARBA00022741"/>
    </source>
</evidence>
<dbReference type="NCBIfam" id="NF009538">
    <property type="entry name" value="PRK12904.1"/>
    <property type="match status" value="1"/>
</dbReference>
<keyword evidence="3 14" id="KW-1003">Cell membrane</keyword>
<dbReference type="InterPro" id="IPR014018">
    <property type="entry name" value="SecA_motor_DEAD"/>
</dbReference>
<evidence type="ECO:0000256" key="3">
    <source>
        <dbReference type="ARBA" id="ARBA00022475"/>
    </source>
</evidence>
<dbReference type="InterPro" id="IPR014001">
    <property type="entry name" value="Helicase_ATP-bd"/>
</dbReference>
<dbReference type="Pfam" id="PF07517">
    <property type="entry name" value="SecA_DEAD"/>
    <property type="match status" value="1"/>
</dbReference>
<comment type="catalytic activity">
    <reaction evidence="14">
        <text>ATP + H2O + cellular proteinSide 1 = ADP + phosphate + cellular proteinSide 2.</text>
        <dbReference type="EC" id="7.4.2.8"/>
    </reaction>
</comment>
<feature type="binding site" evidence="14">
    <location>
        <position position="87"/>
    </location>
    <ligand>
        <name>ATP</name>
        <dbReference type="ChEBI" id="CHEBI:30616"/>
    </ligand>
</feature>
<dbReference type="FunFam" id="3.40.50.300:FF:000113">
    <property type="entry name" value="Preprotein translocase subunit SecA"/>
    <property type="match status" value="1"/>
</dbReference>
<evidence type="ECO:0000256" key="13">
    <source>
        <dbReference type="ARBA" id="ARBA00023136"/>
    </source>
</evidence>
<sequence length="846" mass="97419">MLINILKKIFIRNDNNILYTSQKLINKINQLEPLFEKYSNQELQQKTNDFKSYLQSNNKLENLIPEAFATVREASKRVFNMRHFDVQLLGGVILNGRCIAEMRTGEGKTLTSTLPAYLNALTGKGVHIVTVNDYLAKRDAENNKKLFDFLGITVGLNLPGMSTEMKRQAYLADITYGTNNEFGFDYLRDNMVFNLKDRVQRSLHYALIDEVDSILIDEARTPLIISGPTEDTTDLYKKINTIIPYLKEQDKEDSDTYIGNGHFTIDEKTRQVTLTERGLEFIEEILSKKKLINENESLYSSSNIILMHHVMAALRAHTLFKKNIDYIVKNNQIIIVDEYTGRTMEGRRWSDGLHQAIEAKENVDIQNENQTLASITFQNYFRLYKKLAGMTGTASTEAFEFKSIYQLDTIVIPTNRPTIRNDLPDLIYISEENKIKAIIDDIRNCVQKGQPVLVGTISIEKSELISHALNKAKIAHKVLNAKFHAMEADIIAEAGQVGSVTIATNMAGRGTDIVLGGSWQTEINKLKHPNISLIKKIKTNWYNQHKMVIASGGLHVIGTERHESRRIDNQLRGRSGRQGDPGSSRFYLSMEDALMRIFASERITKIMRKLGMKSNEAIEHPWVTKAIANAQRKVENRNFDIRKQLLEYDDVANEQRKAIYEQRNYLLTATNIIKTIDNIRIDVINNIIDIYIQDYNTKNTWNIIGLKKQLKDDFYFTQPINIITSKNIKLNKQSLCSHIINNMIIAYKEIEKKLGNQYLRELEKGIMLQTLDSLWKEHLATIDYLRQSIHLRGYAQKDPKQEYKRESFEMFAKMLETLKYEVISTLSKLQHSTEESIKYIANNNQK</sequence>
<evidence type="ECO:0000256" key="9">
    <source>
        <dbReference type="ARBA" id="ARBA00022840"/>
    </source>
</evidence>
<comment type="subunit">
    <text evidence="14">Monomer and homodimer. Part of the essential Sec protein translocation apparatus which comprises SecA, SecYEG and auxiliary proteins SecDF-YajC and YidC.</text>
</comment>
<dbReference type="GO" id="GO:0008564">
    <property type="term" value="F:protein-exporting ATPase activity"/>
    <property type="evidence" value="ECO:0007669"/>
    <property type="project" value="UniProtKB-EC"/>
</dbReference>
<dbReference type="Pfam" id="PF01043">
    <property type="entry name" value="SecA_PP_bind"/>
    <property type="match status" value="1"/>
</dbReference>
<accession>A0AAT9G4I0</accession>